<evidence type="ECO:0008006" key="4">
    <source>
        <dbReference type="Google" id="ProtNLM"/>
    </source>
</evidence>
<dbReference type="Pfam" id="PF07077">
    <property type="entry name" value="DUF1345"/>
    <property type="match status" value="1"/>
</dbReference>
<dbReference type="STRING" id="1193181.BN10_650016"/>
<proteinExistence type="predicted"/>
<dbReference type="InterPro" id="IPR009781">
    <property type="entry name" value="DUF1345"/>
</dbReference>
<evidence type="ECO:0000256" key="1">
    <source>
        <dbReference type="SAM" id="Phobius"/>
    </source>
</evidence>
<sequence length="208" mass="22200">MKRSRVVLVVAAVLGVLAGLLVPLPDKVLWSTPFLVGLAVGELVFAGATLWHVFRTDQPETEKAMADADGGRTETDIVVVIGALASLAGIATVLASSGDKSVAPLEAAICLGAVAASWLAIHAVYTMRYARHYYVNERGCVDFNNDDKPSLADFAYLAYCLGMTYQVSDTDLKTKGVRRIVFFHTLLSYVFGTGVIASTINLVIGMAQ</sequence>
<dbReference type="EMBL" id="CAIZ01000136">
    <property type="protein sequence ID" value="CCH70719.1"/>
    <property type="molecule type" value="Genomic_DNA"/>
</dbReference>
<name>N0E5W8_9MICO</name>
<keyword evidence="1" id="KW-0472">Membrane</keyword>
<dbReference type="eggNOG" id="COG4291">
    <property type="taxonomic scope" value="Bacteria"/>
</dbReference>
<gene>
    <name evidence="2" type="ORF">BN10_650016</name>
</gene>
<organism evidence="2 3">
    <name type="scientific">Phycicoccus elongatus Lp2</name>
    <dbReference type="NCBI Taxonomy" id="1193181"/>
    <lineage>
        <taxon>Bacteria</taxon>
        <taxon>Bacillati</taxon>
        <taxon>Actinomycetota</taxon>
        <taxon>Actinomycetes</taxon>
        <taxon>Micrococcales</taxon>
        <taxon>Intrasporangiaceae</taxon>
        <taxon>Phycicoccus</taxon>
    </lineage>
</organism>
<accession>N0E5W8</accession>
<reference evidence="2 3" key="1">
    <citation type="journal article" date="2013" name="ISME J.">
        <title>A metabolic model for members of the genus Tetrasphaera involved in enhanced biological phosphorus removal.</title>
        <authorList>
            <person name="Kristiansen R."/>
            <person name="Nguyen H.T.T."/>
            <person name="Saunders A.M."/>
            <person name="Nielsen J.L."/>
            <person name="Wimmer R."/>
            <person name="Le V.Q."/>
            <person name="McIlroy S.J."/>
            <person name="Petrovski S."/>
            <person name="Seviour R.J."/>
            <person name="Calteau A."/>
            <person name="Nielsen K.L."/>
            <person name="Nielsen P.H."/>
        </authorList>
    </citation>
    <scope>NUCLEOTIDE SEQUENCE [LARGE SCALE GENOMIC DNA]</scope>
    <source>
        <strain evidence="2 3">Lp2</strain>
    </source>
</reference>
<evidence type="ECO:0000313" key="2">
    <source>
        <dbReference type="EMBL" id="CCH70719.1"/>
    </source>
</evidence>
<dbReference type="RefSeq" id="WP_010850562.1">
    <property type="nucleotide sequence ID" value="NZ_HF570956.1"/>
</dbReference>
<dbReference type="HOGENOM" id="CLU_098677_0_0_11"/>
<dbReference type="Proteomes" id="UP000013167">
    <property type="component" value="Unassembled WGS sequence"/>
</dbReference>
<feature type="transmembrane region" description="Helical" evidence="1">
    <location>
        <begin position="102"/>
        <end position="125"/>
    </location>
</feature>
<comment type="caution">
    <text evidence="2">The sequence shown here is derived from an EMBL/GenBank/DDBJ whole genome shotgun (WGS) entry which is preliminary data.</text>
</comment>
<dbReference type="AlphaFoldDB" id="N0E5W8"/>
<evidence type="ECO:0000313" key="3">
    <source>
        <dbReference type="Proteomes" id="UP000013167"/>
    </source>
</evidence>
<protein>
    <recommendedName>
        <fullName evidence="4">DUF1345 domain-containing protein</fullName>
    </recommendedName>
</protein>
<keyword evidence="3" id="KW-1185">Reference proteome</keyword>
<keyword evidence="1" id="KW-1133">Transmembrane helix</keyword>
<keyword evidence="1" id="KW-0812">Transmembrane</keyword>
<dbReference type="OrthoDB" id="64737at2"/>
<feature type="transmembrane region" description="Helical" evidence="1">
    <location>
        <begin position="75"/>
        <end position="96"/>
    </location>
</feature>
<feature type="transmembrane region" description="Helical" evidence="1">
    <location>
        <begin position="34"/>
        <end position="54"/>
    </location>
</feature>
<feature type="transmembrane region" description="Helical" evidence="1">
    <location>
        <begin position="181"/>
        <end position="204"/>
    </location>
</feature>